<dbReference type="Gene3D" id="1.10.540.10">
    <property type="entry name" value="Acyl-CoA dehydrogenase/oxidase, N-terminal domain"/>
    <property type="match status" value="1"/>
</dbReference>
<dbReference type="GO" id="GO:0004672">
    <property type="term" value="F:protein kinase activity"/>
    <property type="evidence" value="ECO:0007669"/>
    <property type="project" value="InterPro"/>
</dbReference>
<evidence type="ECO:0000313" key="3">
    <source>
        <dbReference type="Proteomes" id="UP001190926"/>
    </source>
</evidence>
<feature type="domain" description="Protein kinase" evidence="1">
    <location>
        <begin position="264"/>
        <end position="517"/>
    </location>
</feature>
<dbReference type="PANTHER" id="PTHR43188">
    <property type="entry name" value="ACYL-COENZYME A OXIDASE"/>
    <property type="match status" value="1"/>
</dbReference>
<protein>
    <recommendedName>
        <fullName evidence="1">Protein kinase domain-containing protein</fullName>
    </recommendedName>
</protein>
<dbReference type="InterPro" id="IPR000719">
    <property type="entry name" value="Prot_kinase_dom"/>
</dbReference>
<dbReference type="GO" id="GO:0003995">
    <property type="term" value="F:acyl-CoA dehydrogenase activity"/>
    <property type="evidence" value="ECO:0007669"/>
    <property type="project" value="InterPro"/>
</dbReference>
<proteinExistence type="predicted"/>
<dbReference type="InterPro" id="IPR037069">
    <property type="entry name" value="AcylCoA_DH/ox_N_sf"/>
</dbReference>
<reference evidence="2 3" key="1">
    <citation type="journal article" date="2021" name="Nat. Commun.">
        <title>Incipient diploidization of the medicinal plant Perilla within 10,000 years.</title>
        <authorList>
            <person name="Zhang Y."/>
            <person name="Shen Q."/>
            <person name="Leng L."/>
            <person name="Zhang D."/>
            <person name="Chen S."/>
            <person name="Shi Y."/>
            <person name="Ning Z."/>
            <person name="Chen S."/>
        </authorList>
    </citation>
    <scope>NUCLEOTIDE SEQUENCE [LARGE SCALE GENOMIC DNA]</scope>
    <source>
        <strain evidence="3">cv. PC099</strain>
    </source>
</reference>
<dbReference type="PANTHER" id="PTHR43188:SF1">
    <property type="entry name" value="ACYL-COA DEHYDROGENASE"/>
    <property type="match status" value="1"/>
</dbReference>
<organism evidence="2 3">
    <name type="scientific">Perilla frutescens var. hirtella</name>
    <name type="common">Perilla citriodora</name>
    <name type="synonym">Perilla setoyensis</name>
    <dbReference type="NCBI Taxonomy" id="608512"/>
    <lineage>
        <taxon>Eukaryota</taxon>
        <taxon>Viridiplantae</taxon>
        <taxon>Streptophyta</taxon>
        <taxon>Embryophyta</taxon>
        <taxon>Tracheophyta</taxon>
        <taxon>Spermatophyta</taxon>
        <taxon>Magnoliopsida</taxon>
        <taxon>eudicotyledons</taxon>
        <taxon>Gunneridae</taxon>
        <taxon>Pentapetalae</taxon>
        <taxon>asterids</taxon>
        <taxon>lamiids</taxon>
        <taxon>Lamiales</taxon>
        <taxon>Lamiaceae</taxon>
        <taxon>Nepetoideae</taxon>
        <taxon>Elsholtzieae</taxon>
        <taxon>Perilla</taxon>
    </lineage>
</organism>
<gene>
    <name evidence="2" type="ORF">C2S53_001129</name>
</gene>
<dbReference type="SUPFAM" id="SSF56112">
    <property type="entry name" value="Protein kinase-like (PK-like)"/>
    <property type="match status" value="1"/>
</dbReference>
<dbReference type="GO" id="GO:0005777">
    <property type="term" value="C:peroxisome"/>
    <property type="evidence" value="ECO:0007669"/>
    <property type="project" value="TreeGrafter"/>
</dbReference>
<keyword evidence="3" id="KW-1185">Reference proteome</keyword>
<sequence>MYKVNESTAWRANFTVVFDEDANSIRYSYSPTTVKGDASAQKIEWSFLVAEFSKGAVKMCVELEKAQVLHLQRNKGPSFNPLRQNEAQRFVDQPLKQVLCWSHDAGLSKWEKILFPDRSREGYVWLNLKNSIGDAISKVVFDNSHQEDRIIFELLTEEVYPYGHDTFSSWFLWTIVLLSTYSNWLTNTREENLSAILLNHPSTEIKFFITHGLVRAALAINNVTLFHFENEPRVVPFDVIKSLQSEGNLCVMMLTDDDHELSAWRVTNVVGTKEVDCSPKLGDKLYHVTNISRDTSRGVIMYWKKAEIPFEVILKLRALGIASGSIKGYGCPYLSITANVITTVEIVRVYVSCSTFILVHSSLDSYGKQLLDQLARQCLHSLEEDAHIIKELMLVVRYFHKLGVVHPESIWMKCVDFGLVVRILYSQNLNGVIGSPTYVAHELLIGNYSERVAIWSDGVILHVFLVDVLPFEEGNMSMLVRNLHHNFNILVLRTRLLREGSIVMNPEARIREVEEVT</sequence>
<dbReference type="GO" id="GO:0050660">
    <property type="term" value="F:flavin adenine dinucleotide binding"/>
    <property type="evidence" value="ECO:0007669"/>
    <property type="project" value="InterPro"/>
</dbReference>
<dbReference type="InterPro" id="IPR011009">
    <property type="entry name" value="Kinase-like_dom_sf"/>
</dbReference>
<dbReference type="GO" id="GO:0006635">
    <property type="term" value="P:fatty acid beta-oxidation"/>
    <property type="evidence" value="ECO:0007669"/>
    <property type="project" value="InterPro"/>
</dbReference>
<comment type="caution">
    <text evidence="2">The sequence shown here is derived from an EMBL/GenBank/DDBJ whole genome shotgun (WGS) entry which is preliminary data.</text>
</comment>
<dbReference type="EMBL" id="SDAM02000020">
    <property type="protein sequence ID" value="KAH6836263.1"/>
    <property type="molecule type" value="Genomic_DNA"/>
</dbReference>
<dbReference type="Proteomes" id="UP001190926">
    <property type="component" value="Unassembled WGS sequence"/>
</dbReference>
<dbReference type="SMART" id="SM00220">
    <property type="entry name" value="S_TKc"/>
    <property type="match status" value="1"/>
</dbReference>
<dbReference type="InterPro" id="IPR045008">
    <property type="entry name" value="ACX4-like"/>
</dbReference>
<evidence type="ECO:0000313" key="2">
    <source>
        <dbReference type="EMBL" id="KAH6836263.1"/>
    </source>
</evidence>
<dbReference type="PROSITE" id="PS50011">
    <property type="entry name" value="PROTEIN_KINASE_DOM"/>
    <property type="match status" value="1"/>
</dbReference>
<accession>A0AAD4JLX4</accession>
<evidence type="ECO:0000259" key="1">
    <source>
        <dbReference type="PROSITE" id="PS50011"/>
    </source>
</evidence>
<dbReference type="AlphaFoldDB" id="A0AAD4JLX4"/>
<dbReference type="GO" id="GO:0005524">
    <property type="term" value="F:ATP binding"/>
    <property type="evidence" value="ECO:0007669"/>
    <property type="project" value="InterPro"/>
</dbReference>
<dbReference type="Pfam" id="PF00069">
    <property type="entry name" value="Pkinase"/>
    <property type="match status" value="1"/>
</dbReference>
<name>A0AAD4JLX4_PERFH</name>
<dbReference type="Gene3D" id="1.10.510.10">
    <property type="entry name" value="Transferase(Phosphotransferase) domain 1"/>
    <property type="match status" value="1"/>
</dbReference>